<dbReference type="Gene3D" id="3.30.920.30">
    <property type="entry name" value="Hypothetical protein"/>
    <property type="match status" value="1"/>
</dbReference>
<dbReference type="Proteomes" id="UP001375370">
    <property type="component" value="Chromosome"/>
</dbReference>
<dbReference type="SUPFAM" id="SSF54786">
    <property type="entry name" value="YcfA/nrd intein domain"/>
    <property type="match status" value="1"/>
</dbReference>
<keyword evidence="4" id="KW-0255">Endonuclease</keyword>
<evidence type="ECO:0000256" key="5">
    <source>
        <dbReference type="ARBA" id="ARBA00022801"/>
    </source>
</evidence>
<keyword evidence="2" id="KW-1277">Toxin-antitoxin system</keyword>
<dbReference type="EMBL" id="CP146612">
    <property type="protein sequence ID" value="WWX24731.1"/>
    <property type="molecule type" value="Genomic_DNA"/>
</dbReference>
<evidence type="ECO:0000256" key="7">
    <source>
        <dbReference type="ARBA" id="ARBA00023016"/>
    </source>
</evidence>
<evidence type="ECO:0000313" key="9">
    <source>
        <dbReference type="Proteomes" id="UP001375370"/>
    </source>
</evidence>
<evidence type="ECO:0000256" key="1">
    <source>
        <dbReference type="ARBA" id="ARBA00006620"/>
    </source>
</evidence>
<protein>
    <submittedName>
        <fullName evidence="8">Type II toxin-antitoxin system HicA family toxin</fullName>
    </submittedName>
</protein>
<comment type="similarity">
    <text evidence="1">Belongs to the HicA mRNA interferase family.</text>
</comment>
<evidence type="ECO:0000256" key="4">
    <source>
        <dbReference type="ARBA" id="ARBA00022759"/>
    </source>
</evidence>
<evidence type="ECO:0000313" key="8">
    <source>
        <dbReference type="EMBL" id="WWX24731.1"/>
    </source>
</evidence>
<organism evidence="8 9">
    <name type="scientific">Candidatus Dehalogenimonas loeffleri</name>
    <dbReference type="NCBI Taxonomy" id="3127115"/>
    <lineage>
        <taxon>Bacteria</taxon>
        <taxon>Bacillati</taxon>
        <taxon>Chloroflexota</taxon>
        <taxon>Dehalococcoidia</taxon>
        <taxon>Dehalococcoidales</taxon>
        <taxon>Dehalococcoidaceae</taxon>
        <taxon>Dehalogenimonas</taxon>
    </lineage>
</organism>
<evidence type="ECO:0000256" key="3">
    <source>
        <dbReference type="ARBA" id="ARBA00022722"/>
    </source>
</evidence>
<keyword evidence="9" id="KW-1185">Reference proteome</keyword>
<proteinExistence type="inferred from homology"/>
<gene>
    <name evidence="8" type="ORF">V8247_05540</name>
</gene>
<keyword evidence="6" id="KW-0694">RNA-binding</keyword>
<keyword evidence="5" id="KW-0378">Hydrolase</keyword>
<name>A0ABZ2J1D1_9CHLR</name>
<keyword evidence="7" id="KW-0346">Stress response</keyword>
<accession>A0ABZ2J1D1</accession>
<sequence>MRLPRDTSGAELADLLKTFGYAITRQSGSHLRLTSNHTGQEHHVTIPLHKPLRIGTLNALLTEVASYLSMDKEELALVLLK</sequence>
<dbReference type="InterPro" id="IPR038570">
    <property type="entry name" value="HicA_sf"/>
</dbReference>
<reference evidence="8 9" key="1">
    <citation type="submission" date="2024-03" db="EMBL/GenBank/DDBJ databases">
        <title>A Dehalogenimonas Isolated from Estuarine Sediments Dihaloeliminates Chlorinated Alkanes.</title>
        <authorList>
            <person name="Yang Y."/>
            <person name="Wang H."/>
        </authorList>
    </citation>
    <scope>NUCLEOTIDE SEQUENCE [LARGE SCALE GENOMIC DNA]</scope>
    <source>
        <strain evidence="8 9">W</strain>
    </source>
</reference>
<dbReference type="RefSeq" id="WP_338736848.1">
    <property type="nucleotide sequence ID" value="NZ_CP146612.1"/>
</dbReference>
<evidence type="ECO:0000256" key="6">
    <source>
        <dbReference type="ARBA" id="ARBA00022884"/>
    </source>
</evidence>
<dbReference type="Pfam" id="PF07927">
    <property type="entry name" value="HicA_toxin"/>
    <property type="match status" value="1"/>
</dbReference>
<keyword evidence="3" id="KW-0540">Nuclease</keyword>
<dbReference type="InterPro" id="IPR012933">
    <property type="entry name" value="HicA_mRNA_interferase"/>
</dbReference>
<evidence type="ECO:0000256" key="2">
    <source>
        <dbReference type="ARBA" id="ARBA00022649"/>
    </source>
</evidence>